<dbReference type="GeneID" id="36576959"/>
<accession>A0A2T3AVD7</accession>
<dbReference type="InParanoid" id="A0A2T3AVD7"/>
<name>A0A2T3AVD7_AMORE</name>
<keyword evidence="2" id="KW-1185">Reference proteome</keyword>
<dbReference type="Proteomes" id="UP000241818">
    <property type="component" value="Unassembled WGS sequence"/>
</dbReference>
<dbReference type="OrthoDB" id="5301876at2759"/>
<reference evidence="1 2" key="1">
    <citation type="journal article" date="2018" name="New Phytol.">
        <title>Comparative genomics and transcriptomics depict ericoid mycorrhizal fungi as versatile saprotrophs and plant mutualists.</title>
        <authorList>
            <person name="Martino E."/>
            <person name="Morin E."/>
            <person name="Grelet G.A."/>
            <person name="Kuo A."/>
            <person name="Kohler A."/>
            <person name="Daghino S."/>
            <person name="Barry K.W."/>
            <person name="Cichocki N."/>
            <person name="Clum A."/>
            <person name="Dockter R.B."/>
            <person name="Hainaut M."/>
            <person name="Kuo R.C."/>
            <person name="LaButti K."/>
            <person name="Lindahl B.D."/>
            <person name="Lindquist E.A."/>
            <person name="Lipzen A."/>
            <person name="Khouja H.R."/>
            <person name="Magnuson J."/>
            <person name="Murat C."/>
            <person name="Ohm R.A."/>
            <person name="Singer S.W."/>
            <person name="Spatafora J.W."/>
            <person name="Wang M."/>
            <person name="Veneault-Fourrey C."/>
            <person name="Henrissat B."/>
            <person name="Grigoriev I.V."/>
            <person name="Martin F.M."/>
            <person name="Perotto S."/>
        </authorList>
    </citation>
    <scope>NUCLEOTIDE SEQUENCE [LARGE SCALE GENOMIC DNA]</scope>
    <source>
        <strain evidence="1 2">ATCC 22711</strain>
    </source>
</reference>
<sequence length="199" mass="22536">MPWAPYALFVIARDLSVEAINKKLQQAYSGEMIPGLFYLVTGDEYPVLTEPDDSMKAGGTIPPITGFTASSFSGKTIEEAAAWLQNGPEWLFLDRKNFAVLDDNSEAKDTITICRRNPRKADGTIRSKDEYGEVQFYPCTADEAGNCMIVGATMAAKFDDYLDIYQLQQVHYREPDLSRGKPYYRLPESAEWDYWRGEE</sequence>
<dbReference type="RefSeq" id="XP_024718591.1">
    <property type="nucleotide sequence ID" value="XM_024868878.1"/>
</dbReference>
<protein>
    <submittedName>
        <fullName evidence="1">Uncharacterized protein</fullName>
    </submittedName>
</protein>
<evidence type="ECO:0000313" key="2">
    <source>
        <dbReference type="Proteomes" id="UP000241818"/>
    </source>
</evidence>
<evidence type="ECO:0000313" key="1">
    <source>
        <dbReference type="EMBL" id="PSS12593.1"/>
    </source>
</evidence>
<dbReference type="EMBL" id="KZ679015">
    <property type="protein sequence ID" value="PSS12593.1"/>
    <property type="molecule type" value="Genomic_DNA"/>
</dbReference>
<organism evidence="1 2">
    <name type="scientific">Amorphotheca resinae ATCC 22711</name>
    <dbReference type="NCBI Taxonomy" id="857342"/>
    <lineage>
        <taxon>Eukaryota</taxon>
        <taxon>Fungi</taxon>
        <taxon>Dikarya</taxon>
        <taxon>Ascomycota</taxon>
        <taxon>Pezizomycotina</taxon>
        <taxon>Leotiomycetes</taxon>
        <taxon>Helotiales</taxon>
        <taxon>Amorphothecaceae</taxon>
        <taxon>Amorphotheca</taxon>
    </lineage>
</organism>
<gene>
    <name evidence="1" type="ORF">M430DRAFT_60785</name>
</gene>
<dbReference type="AlphaFoldDB" id="A0A2T3AVD7"/>
<proteinExistence type="predicted"/>